<organism evidence="2 3">
    <name type="scientific">Uliginosibacterium silvisoli</name>
    <dbReference type="NCBI Taxonomy" id="3114758"/>
    <lineage>
        <taxon>Bacteria</taxon>
        <taxon>Pseudomonadati</taxon>
        <taxon>Pseudomonadota</taxon>
        <taxon>Betaproteobacteria</taxon>
        <taxon>Rhodocyclales</taxon>
        <taxon>Zoogloeaceae</taxon>
        <taxon>Uliginosibacterium</taxon>
    </lineage>
</organism>
<evidence type="ECO:0000313" key="3">
    <source>
        <dbReference type="Proteomes" id="UP001331561"/>
    </source>
</evidence>
<sequence length="158" mass="16752">MSLHRYLTLACLVLLSFSASAHDYTLGSIKIGHPWTRATTPGAQTGGGYLKLDNGGAADRLVSVSSNVSEQAEIHTMSMEGDVMRMQKLDKGVELPAGKTVEFKPGGLHIMLLGLKAPLKEGAKFPLTLKFEKAGEITVDVKVESLTGAPAAGAEHKH</sequence>
<keyword evidence="1" id="KW-0732">Signal</keyword>
<dbReference type="RefSeq" id="WP_327599819.1">
    <property type="nucleotide sequence ID" value="NZ_JAYXHS010000002.1"/>
</dbReference>
<dbReference type="Gene3D" id="2.60.40.1890">
    <property type="entry name" value="PCu(A)C copper chaperone"/>
    <property type="match status" value="1"/>
</dbReference>
<protein>
    <submittedName>
        <fullName evidence="2">Copper chaperone PCu(A)C</fullName>
    </submittedName>
</protein>
<feature type="chain" id="PRO_5046356270" evidence="1">
    <location>
        <begin position="22"/>
        <end position="158"/>
    </location>
</feature>
<evidence type="ECO:0000256" key="1">
    <source>
        <dbReference type="SAM" id="SignalP"/>
    </source>
</evidence>
<dbReference type="SUPFAM" id="SSF110087">
    <property type="entry name" value="DR1885-like metal-binding protein"/>
    <property type="match status" value="1"/>
</dbReference>
<dbReference type="Pfam" id="PF04314">
    <property type="entry name" value="PCuAC"/>
    <property type="match status" value="1"/>
</dbReference>
<dbReference type="InterPro" id="IPR036182">
    <property type="entry name" value="PCuAC_sf"/>
</dbReference>
<gene>
    <name evidence="2" type="ORF">VVD49_14100</name>
</gene>
<dbReference type="Proteomes" id="UP001331561">
    <property type="component" value="Unassembled WGS sequence"/>
</dbReference>
<accession>A0ABU6K5E0</accession>
<dbReference type="EMBL" id="JAYXHS010000002">
    <property type="protein sequence ID" value="MEC5386862.1"/>
    <property type="molecule type" value="Genomic_DNA"/>
</dbReference>
<dbReference type="InterPro" id="IPR058248">
    <property type="entry name" value="Lxx211020-like"/>
</dbReference>
<dbReference type="InterPro" id="IPR007410">
    <property type="entry name" value="LpqE-like"/>
</dbReference>
<reference evidence="2 3" key="1">
    <citation type="submission" date="2024-01" db="EMBL/GenBank/DDBJ databases">
        <title>Uliginosibacterium soil sp. nov.</title>
        <authorList>
            <person name="Lv Y."/>
        </authorList>
    </citation>
    <scope>NUCLEOTIDE SEQUENCE [LARGE SCALE GENOMIC DNA]</scope>
    <source>
        <strain evidence="2 3">H3</strain>
    </source>
</reference>
<feature type="signal peptide" evidence="1">
    <location>
        <begin position="1"/>
        <end position="21"/>
    </location>
</feature>
<keyword evidence="3" id="KW-1185">Reference proteome</keyword>
<evidence type="ECO:0000313" key="2">
    <source>
        <dbReference type="EMBL" id="MEC5386862.1"/>
    </source>
</evidence>
<dbReference type="PANTHER" id="PTHR36302:SF1">
    <property type="entry name" value="COPPER CHAPERONE PCU(A)C"/>
    <property type="match status" value="1"/>
</dbReference>
<proteinExistence type="predicted"/>
<name>A0ABU6K5E0_9RHOO</name>
<dbReference type="PANTHER" id="PTHR36302">
    <property type="entry name" value="BLR7088 PROTEIN"/>
    <property type="match status" value="1"/>
</dbReference>
<comment type="caution">
    <text evidence="2">The sequence shown here is derived from an EMBL/GenBank/DDBJ whole genome shotgun (WGS) entry which is preliminary data.</text>
</comment>